<evidence type="ECO:0000256" key="5">
    <source>
        <dbReference type="ARBA" id="ARBA00022989"/>
    </source>
</evidence>
<dbReference type="AlphaFoldDB" id="A0A7C4JK62"/>
<dbReference type="CDD" id="cd06261">
    <property type="entry name" value="TM_PBP2"/>
    <property type="match status" value="1"/>
</dbReference>
<evidence type="ECO:0000256" key="1">
    <source>
        <dbReference type="ARBA" id="ARBA00004651"/>
    </source>
</evidence>
<dbReference type="GO" id="GO:0005886">
    <property type="term" value="C:plasma membrane"/>
    <property type="evidence" value="ECO:0007669"/>
    <property type="project" value="UniProtKB-SubCell"/>
</dbReference>
<evidence type="ECO:0000313" key="9">
    <source>
        <dbReference type="EMBL" id="HGQ35302.1"/>
    </source>
</evidence>
<dbReference type="Gene3D" id="1.10.3720.10">
    <property type="entry name" value="MetI-like"/>
    <property type="match status" value="1"/>
</dbReference>
<dbReference type="GO" id="GO:0071916">
    <property type="term" value="F:dipeptide transmembrane transporter activity"/>
    <property type="evidence" value="ECO:0007669"/>
    <property type="project" value="TreeGrafter"/>
</dbReference>
<feature type="transmembrane region" description="Helical" evidence="7">
    <location>
        <begin position="230"/>
        <end position="254"/>
    </location>
</feature>
<proteinExistence type="inferred from homology"/>
<evidence type="ECO:0000256" key="4">
    <source>
        <dbReference type="ARBA" id="ARBA00022692"/>
    </source>
</evidence>
<evidence type="ECO:0000256" key="3">
    <source>
        <dbReference type="ARBA" id="ARBA00022475"/>
    </source>
</evidence>
<accession>A0A7C4JK62</accession>
<keyword evidence="6 7" id="KW-0472">Membrane</keyword>
<name>A0A7C4JK62_9CREN</name>
<reference evidence="10" key="1">
    <citation type="journal article" date="2020" name="mSystems">
        <title>Genome- and Community-Level Interaction Insights into Carbon Utilization and Element Cycling Functions of Hydrothermarchaeota in Hydrothermal Sediment.</title>
        <authorList>
            <person name="Zhou Z."/>
            <person name="Liu Y."/>
            <person name="Xu W."/>
            <person name="Pan J."/>
            <person name="Luo Z.H."/>
            <person name="Li M."/>
        </authorList>
    </citation>
    <scope>NUCLEOTIDE SEQUENCE [LARGE SCALE GENOMIC DNA]</scope>
    <source>
        <strain evidence="10">SpSt-637</strain>
        <strain evidence="9">SpSt-667</strain>
    </source>
</reference>
<dbReference type="PANTHER" id="PTHR43386:SF1">
    <property type="entry name" value="D,D-DIPEPTIDE TRANSPORT SYSTEM PERMEASE PROTEIN DDPC-RELATED"/>
    <property type="match status" value="1"/>
</dbReference>
<dbReference type="Pfam" id="PF12911">
    <property type="entry name" value="OppC_N"/>
    <property type="match status" value="1"/>
</dbReference>
<feature type="transmembrane region" description="Helical" evidence="7">
    <location>
        <begin position="116"/>
        <end position="138"/>
    </location>
</feature>
<dbReference type="Pfam" id="PF00528">
    <property type="entry name" value="BPD_transp_1"/>
    <property type="match status" value="1"/>
</dbReference>
<dbReference type="SUPFAM" id="SSF161098">
    <property type="entry name" value="MetI-like"/>
    <property type="match status" value="1"/>
</dbReference>
<dbReference type="PROSITE" id="PS50928">
    <property type="entry name" value="ABC_TM1"/>
    <property type="match status" value="1"/>
</dbReference>
<keyword evidence="2 7" id="KW-0813">Transport</keyword>
<comment type="caution">
    <text evidence="10">The sequence shown here is derived from an EMBL/GenBank/DDBJ whole genome shotgun (WGS) entry which is preliminary data.</text>
</comment>
<feature type="domain" description="ABC transmembrane type-1" evidence="8">
    <location>
        <begin position="77"/>
        <end position="273"/>
    </location>
</feature>
<dbReference type="EMBL" id="DTBD01000046">
    <property type="protein sequence ID" value="HGQ64660.1"/>
    <property type="molecule type" value="Genomic_DNA"/>
</dbReference>
<comment type="similarity">
    <text evidence="7">Belongs to the binding-protein-dependent transport system permease family.</text>
</comment>
<evidence type="ECO:0000256" key="6">
    <source>
        <dbReference type="ARBA" id="ARBA00023136"/>
    </source>
</evidence>
<dbReference type="InterPro" id="IPR000515">
    <property type="entry name" value="MetI-like"/>
</dbReference>
<gene>
    <name evidence="10" type="ORF">ENU08_05390</name>
    <name evidence="9" type="ORF">ENU41_01305</name>
</gene>
<comment type="subcellular location">
    <subcellularLocation>
        <location evidence="1 7">Cell membrane</location>
        <topology evidence="1 7">Multi-pass membrane protein</topology>
    </subcellularLocation>
</comment>
<dbReference type="InterPro" id="IPR035906">
    <property type="entry name" value="MetI-like_sf"/>
</dbReference>
<evidence type="ECO:0000259" key="8">
    <source>
        <dbReference type="PROSITE" id="PS50928"/>
    </source>
</evidence>
<evidence type="ECO:0000256" key="2">
    <source>
        <dbReference type="ARBA" id="ARBA00022448"/>
    </source>
</evidence>
<evidence type="ECO:0000256" key="7">
    <source>
        <dbReference type="RuleBase" id="RU363032"/>
    </source>
</evidence>
<dbReference type="InterPro" id="IPR025966">
    <property type="entry name" value="OppC_N"/>
</dbReference>
<feature type="transmembrane region" description="Helical" evidence="7">
    <location>
        <begin position="81"/>
        <end position="104"/>
    </location>
</feature>
<keyword evidence="3" id="KW-1003">Cell membrane</keyword>
<feature type="transmembrane region" description="Helical" evidence="7">
    <location>
        <begin position="20"/>
        <end position="40"/>
    </location>
</feature>
<dbReference type="InterPro" id="IPR050366">
    <property type="entry name" value="BP-dependent_transpt_permease"/>
</dbReference>
<organism evidence="10">
    <name type="scientific">Ignisphaera aggregans</name>
    <dbReference type="NCBI Taxonomy" id="334771"/>
    <lineage>
        <taxon>Archaea</taxon>
        <taxon>Thermoproteota</taxon>
        <taxon>Thermoprotei</taxon>
        <taxon>Desulfurococcales</taxon>
        <taxon>Desulfurococcaceae</taxon>
        <taxon>Ignisphaera</taxon>
    </lineage>
</organism>
<keyword evidence="5 7" id="KW-1133">Transmembrane helix</keyword>
<sequence>MRSIKVPLAVYVMFSNKRFVVGLVTLIIIVLMAVVGPIVYPRNPFEKREQFLPPSLEHPLGTDGFGRDVLAIFLHSINSSLMIGLVAAIISLAIGLVIGAIAGIKGGLVDEALMSFTNIILAIPNWLIVVLIASFLPVESRGPHIMAILLGAFAWPWFARAIRAMFMSLRQREFVALSKMAGYNDIRLVFEDLLPLIGPYIINAFAGFMGGAIAGEAGVAMLLSGQPMTAYLSLGMMLVFANHFMAYVTGAWWLFLPPGLTIIALTTSLSLIGVGLEPLFNPRLRES</sequence>
<feature type="transmembrane region" description="Helical" evidence="7">
    <location>
        <begin position="260"/>
        <end position="280"/>
    </location>
</feature>
<feature type="transmembrane region" description="Helical" evidence="7">
    <location>
        <begin position="200"/>
        <end position="223"/>
    </location>
</feature>
<dbReference type="EMBL" id="DTCK01000009">
    <property type="protein sequence ID" value="HGQ35302.1"/>
    <property type="molecule type" value="Genomic_DNA"/>
</dbReference>
<evidence type="ECO:0000313" key="10">
    <source>
        <dbReference type="EMBL" id="HGQ64660.1"/>
    </source>
</evidence>
<keyword evidence="4 7" id="KW-0812">Transmembrane</keyword>
<dbReference type="PANTHER" id="PTHR43386">
    <property type="entry name" value="OLIGOPEPTIDE TRANSPORT SYSTEM PERMEASE PROTEIN APPC"/>
    <property type="match status" value="1"/>
</dbReference>
<protein>
    <submittedName>
        <fullName evidence="10">ABC transporter permease</fullName>
    </submittedName>
</protein>
<feature type="transmembrane region" description="Helical" evidence="7">
    <location>
        <begin position="145"/>
        <end position="166"/>
    </location>
</feature>